<feature type="domain" description="AB hydrolase-1" evidence="1">
    <location>
        <begin position="28"/>
        <end position="261"/>
    </location>
</feature>
<dbReference type="InterPro" id="IPR029058">
    <property type="entry name" value="AB_hydrolase_fold"/>
</dbReference>
<dbReference type="EMBL" id="JABBFV010000023">
    <property type="protein sequence ID" value="NML12618.1"/>
    <property type="molecule type" value="Genomic_DNA"/>
</dbReference>
<keyword evidence="3" id="KW-1185">Reference proteome</keyword>
<evidence type="ECO:0000259" key="1">
    <source>
        <dbReference type="Pfam" id="PF00561"/>
    </source>
</evidence>
<dbReference type="GO" id="GO:0016787">
    <property type="term" value="F:hydrolase activity"/>
    <property type="evidence" value="ECO:0007669"/>
    <property type="project" value="UniProtKB-KW"/>
</dbReference>
<organism evidence="2 3">
    <name type="scientific">Sphingobium psychrophilum</name>
    <dbReference type="NCBI Taxonomy" id="2728834"/>
    <lineage>
        <taxon>Bacteria</taxon>
        <taxon>Pseudomonadati</taxon>
        <taxon>Pseudomonadota</taxon>
        <taxon>Alphaproteobacteria</taxon>
        <taxon>Sphingomonadales</taxon>
        <taxon>Sphingomonadaceae</taxon>
        <taxon>Sphingobium</taxon>
    </lineage>
</organism>
<accession>A0A7X9WZ86</accession>
<dbReference type="Gene3D" id="3.40.50.1820">
    <property type="entry name" value="alpha/beta hydrolase"/>
    <property type="match status" value="1"/>
</dbReference>
<dbReference type="RefSeq" id="WP_169574968.1">
    <property type="nucleotide sequence ID" value="NZ_JABBFV010000023.1"/>
</dbReference>
<proteinExistence type="predicted"/>
<reference evidence="2 3" key="1">
    <citation type="submission" date="2020-04" db="EMBL/GenBank/DDBJ databases">
        <title>Sphingobium sp. AR-3-1 isolated from Arctic soil.</title>
        <authorList>
            <person name="Dahal R.H."/>
            <person name="Chaudhary D.K."/>
        </authorList>
    </citation>
    <scope>NUCLEOTIDE SEQUENCE [LARGE SCALE GENOMIC DNA]</scope>
    <source>
        <strain evidence="2 3">AR-3-1</strain>
    </source>
</reference>
<evidence type="ECO:0000313" key="3">
    <source>
        <dbReference type="Proteomes" id="UP000519023"/>
    </source>
</evidence>
<dbReference type="Proteomes" id="UP000519023">
    <property type="component" value="Unassembled WGS sequence"/>
</dbReference>
<dbReference type="Pfam" id="PF00561">
    <property type="entry name" value="Abhydrolase_1"/>
    <property type="match status" value="1"/>
</dbReference>
<name>A0A7X9WZ86_9SPHN</name>
<protein>
    <submittedName>
        <fullName evidence="2">Alpha/beta hydrolase</fullName>
    </submittedName>
</protein>
<gene>
    <name evidence="2" type="ORF">HHL08_21210</name>
</gene>
<comment type="caution">
    <text evidence="2">The sequence shown here is derived from an EMBL/GenBank/DDBJ whole genome shotgun (WGS) entry which is preliminary data.</text>
</comment>
<sequence length="285" mass="30691">MMDISRREFSTRDGLTLVADVGGPMHAPTIMLLHGGGQTRHSWSGAMRRMIAEGYHVINFDARGHGDSSWSDEGDYSLAARGADLQAAIGDRRPVALVGASMGGMTSFYAVGMGQVPQATALVLVDIVLRPATAGVEKIQSFMQAHAGGFATADDALAAVIAYNPQRKAQRDPSGLMKNLRRRDDGRLYWHWDPRMLAARPSAEPPAWTEELLAASSRVTIPTLLVRGGKSDIVDDAGVAELVSLVPQTEVYCVPDAGHMVAGDSNDMFNDGVLDFLRRIRFGAE</sequence>
<dbReference type="PANTHER" id="PTHR43194:SF2">
    <property type="entry name" value="PEROXISOMAL MEMBRANE PROTEIN LPX1"/>
    <property type="match status" value="1"/>
</dbReference>
<dbReference type="SUPFAM" id="SSF53474">
    <property type="entry name" value="alpha/beta-Hydrolases"/>
    <property type="match status" value="1"/>
</dbReference>
<dbReference type="InterPro" id="IPR000073">
    <property type="entry name" value="AB_hydrolase_1"/>
</dbReference>
<dbReference type="InterPro" id="IPR050228">
    <property type="entry name" value="Carboxylesterase_BioH"/>
</dbReference>
<keyword evidence="2" id="KW-0378">Hydrolase</keyword>
<dbReference type="AlphaFoldDB" id="A0A7X9WZ86"/>
<evidence type="ECO:0000313" key="2">
    <source>
        <dbReference type="EMBL" id="NML12618.1"/>
    </source>
</evidence>
<dbReference type="PANTHER" id="PTHR43194">
    <property type="entry name" value="HYDROLASE ALPHA/BETA FOLD FAMILY"/>
    <property type="match status" value="1"/>
</dbReference>